<evidence type="ECO:0000313" key="1">
    <source>
        <dbReference type="EMBL" id="MDT0632739.1"/>
    </source>
</evidence>
<dbReference type="InterPro" id="IPR012675">
    <property type="entry name" value="Beta-grasp_dom_sf"/>
</dbReference>
<name>A0ABU3BTX0_9BACT</name>
<protein>
    <submittedName>
        <fullName evidence="1">Sulfur carrier protein ThiS</fullName>
    </submittedName>
</protein>
<dbReference type="InterPro" id="IPR010035">
    <property type="entry name" value="Thi_S"/>
</dbReference>
<comment type="caution">
    <text evidence="1">The sequence shown here is derived from an EMBL/GenBank/DDBJ whole genome shotgun (WGS) entry which is preliminary data.</text>
</comment>
<dbReference type="Proteomes" id="UP001267426">
    <property type="component" value="Unassembled WGS sequence"/>
</dbReference>
<proteinExistence type="predicted"/>
<dbReference type="Pfam" id="PF02597">
    <property type="entry name" value="ThiS"/>
    <property type="match status" value="1"/>
</dbReference>
<gene>
    <name evidence="1" type="primary">thiS</name>
    <name evidence="1" type="ORF">RM540_13340</name>
</gene>
<dbReference type="EMBL" id="JAVRHT010000036">
    <property type="protein sequence ID" value="MDT0632739.1"/>
    <property type="molecule type" value="Genomic_DNA"/>
</dbReference>
<dbReference type="PANTHER" id="PTHR34472">
    <property type="entry name" value="SULFUR CARRIER PROTEIN THIS"/>
    <property type="match status" value="1"/>
</dbReference>
<accession>A0ABU3BTX0</accession>
<reference evidence="1 2" key="1">
    <citation type="submission" date="2023-09" db="EMBL/GenBank/DDBJ databases">
        <authorList>
            <person name="Rey-Velasco X."/>
        </authorList>
    </citation>
    <scope>NUCLEOTIDE SEQUENCE [LARGE SCALE GENOMIC DNA]</scope>
    <source>
        <strain evidence="1 2">F394</strain>
    </source>
</reference>
<dbReference type="CDD" id="cd00565">
    <property type="entry name" value="Ubl_ThiS"/>
    <property type="match status" value="1"/>
</dbReference>
<dbReference type="RefSeq" id="WP_311664919.1">
    <property type="nucleotide sequence ID" value="NZ_JAVRHT010000036.1"/>
</dbReference>
<dbReference type="NCBIfam" id="TIGR01683">
    <property type="entry name" value="thiS"/>
    <property type="match status" value="1"/>
</dbReference>
<evidence type="ECO:0000313" key="2">
    <source>
        <dbReference type="Proteomes" id="UP001267426"/>
    </source>
</evidence>
<sequence>MPTLHVNGERREVPNGLTVRALLEHVGRDPEQTGVAVALGDRVVRRSEWDATPVAEGDSVEIVTAAQGG</sequence>
<dbReference type="Gene3D" id="3.10.20.30">
    <property type="match status" value="1"/>
</dbReference>
<dbReference type="SUPFAM" id="SSF54285">
    <property type="entry name" value="MoaD/ThiS"/>
    <property type="match status" value="1"/>
</dbReference>
<dbReference type="InterPro" id="IPR003749">
    <property type="entry name" value="ThiS/MoaD-like"/>
</dbReference>
<dbReference type="PANTHER" id="PTHR34472:SF1">
    <property type="entry name" value="SULFUR CARRIER PROTEIN THIS"/>
    <property type="match status" value="1"/>
</dbReference>
<organism evidence="1 2">
    <name type="scientific">Rubrivirga litoralis</name>
    <dbReference type="NCBI Taxonomy" id="3075598"/>
    <lineage>
        <taxon>Bacteria</taxon>
        <taxon>Pseudomonadati</taxon>
        <taxon>Rhodothermota</taxon>
        <taxon>Rhodothermia</taxon>
        <taxon>Rhodothermales</taxon>
        <taxon>Rubricoccaceae</taxon>
        <taxon>Rubrivirga</taxon>
    </lineage>
</organism>
<dbReference type="InterPro" id="IPR016155">
    <property type="entry name" value="Mopterin_synth/thiamin_S_b"/>
</dbReference>
<keyword evidence="2" id="KW-1185">Reference proteome</keyword>